<dbReference type="PROSITE" id="PS51202">
    <property type="entry name" value="RCK_C"/>
    <property type="match status" value="1"/>
</dbReference>
<dbReference type="GO" id="GO:0005886">
    <property type="term" value="C:plasma membrane"/>
    <property type="evidence" value="ECO:0007669"/>
    <property type="project" value="UniProtKB-SubCell"/>
</dbReference>
<dbReference type="PANTHER" id="PTHR30445">
    <property type="entry name" value="K(+)_H(+) ANTIPORTER SUBUNIT KHTT"/>
    <property type="match status" value="1"/>
</dbReference>
<dbReference type="SUPFAM" id="SSF116726">
    <property type="entry name" value="TrkA C-terminal domain-like"/>
    <property type="match status" value="2"/>
</dbReference>
<keyword evidence="5 8" id="KW-0812">Transmembrane</keyword>
<evidence type="ECO:0000256" key="6">
    <source>
        <dbReference type="ARBA" id="ARBA00022989"/>
    </source>
</evidence>
<feature type="transmembrane region" description="Helical" evidence="8">
    <location>
        <begin position="411"/>
        <end position="431"/>
    </location>
</feature>
<feature type="transmembrane region" description="Helical" evidence="8">
    <location>
        <begin position="388"/>
        <end position="405"/>
    </location>
</feature>
<feature type="transmembrane region" description="Helical" evidence="8">
    <location>
        <begin position="92"/>
        <end position="111"/>
    </location>
</feature>
<dbReference type="AlphaFoldDB" id="A0A495VDC3"/>
<gene>
    <name evidence="10" type="ORF">BDD21_4929</name>
</gene>
<dbReference type="RefSeq" id="WP_120799345.1">
    <property type="nucleotide sequence ID" value="NZ_RBXL01000001.1"/>
</dbReference>
<feature type="transmembrane region" description="Helical" evidence="8">
    <location>
        <begin position="158"/>
        <end position="181"/>
    </location>
</feature>
<dbReference type="GO" id="GO:0008324">
    <property type="term" value="F:monoatomic cation transmembrane transporter activity"/>
    <property type="evidence" value="ECO:0007669"/>
    <property type="project" value="InterPro"/>
</dbReference>
<evidence type="ECO:0000259" key="9">
    <source>
        <dbReference type="PROSITE" id="PS51202"/>
    </source>
</evidence>
<evidence type="ECO:0000313" key="10">
    <source>
        <dbReference type="EMBL" id="RKT47362.1"/>
    </source>
</evidence>
<protein>
    <submittedName>
        <fullName evidence="10">Putative transport protein</fullName>
    </submittedName>
</protein>
<comment type="similarity">
    <text evidence="2">Belongs to the AAE transporter (TC 2.A.81) family.</text>
</comment>
<comment type="subcellular location">
    <subcellularLocation>
        <location evidence="1">Cell membrane</location>
        <topology evidence="1">Multi-pass membrane protein</topology>
    </subcellularLocation>
</comment>
<evidence type="ECO:0000313" key="11">
    <source>
        <dbReference type="Proteomes" id="UP000274556"/>
    </source>
</evidence>
<dbReference type="Proteomes" id="UP000274556">
    <property type="component" value="Unassembled WGS sequence"/>
</dbReference>
<keyword evidence="7 8" id="KW-0472">Membrane</keyword>
<dbReference type="InterPro" id="IPR006512">
    <property type="entry name" value="YidE_YbjL"/>
</dbReference>
<evidence type="ECO:0000256" key="5">
    <source>
        <dbReference type="ARBA" id="ARBA00022692"/>
    </source>
</evidence>
<keyword evidence="3" id="KW-0813">Transport</keyword>
<sequence>MTEWLLSTVRDNVEIPLFLSLLIGYSVGRVQIAGISLGDVTATLLAALLIGQIGITISADVKTIFFAFYLFAVGYSAGPQFVRGLFSGGFQQALFAALVCVLSLGSVYLVVKLAGYDVGIAAGLYAGSTTTSSALGLSQTAIEHSALADSVKADSIHMLPAAFSISYVIGTFGSVIVLGLLGPKLLRIDLPAACRHYIKRVGGETDRSGRGTAWHQFVARAYRIDADSAMVGLTIVQAEHFFENHRLFIARLRRKDAIIEATTATVLEAGDVIAISGSRSILLENVGQVLAEVDDPELLGVHVEGTDILITAKNIHNQTLAELAQLPDTRGIFLTAIRRGAMSVSIPILPDTRLYRGDVVSVIGRPADISAIAGKLGYLDRETERADIAFIGAAITLGALIGALTLNVGSIPLTLSTAGGVLLVGLLFGWLRSVRPAFGRVPRATTWFMSSIGLNMFIAVVGLSAGPGVIDGLKELGYVFVLWSIAAAAVPMLLSIYIGKYLFRFDDAILFGCCAGSRTAAAALSMITDKSQSDVPAIGYSVAYATSSIILTLFGIVIVLLS</sequence>
<dbReference type="EMBL" id="RBXL01000001">
    <property type="protein sequence ID" value="RKT47362.1"/>
    <property type="molecule type" value="Genomic_DNA"/>
</dbReference>
<feature type="domain" description="RCK C-terminal" evidence="9">
    <location>
        <begin position="291"/>
        <end position="378"/>
    </location>
</feature>
<organism evidence="10 11">
    <name type="scientific">Thiocapsa rosea</name>
    <dbReference type="NCBI Taxonomy" id="69360"/>
    <lineage>
        <taxon>Bacteria</taxon>
        <taxon>Pseudomonadati</taxon>
        <taxon>Pseudomonadota</taxon>
        <taxon>Gammaproteobacteria</taxon>
        <taxon>Chromatiales</taxon>
        <taxon>Chromatiaceae</taxon>
        <taxon>Thiocapsa</taxon>
    </lineage>
</organism>
<feature type="transmembrane region" description="Helical" evidence="8">
    <location>
        <begin position="452"/>
        <end position="470"/>
    </location>
</feature>
<evidence type="ECO:0000256" key="1">
    <source>
        <dbReference type="ARBA" id="ARBA00004651"/>
    </source>
</evidence>
<feature type="transmembrane region" description="Helical" evidence="8">
    <location>
        <begin position="44"/>
        <end position="72"/>
    </location>
</feature>
<dbReference type="Gene3D" id="3.30.70.1450">
    <property type="entry name" value="Regulator of K+ conductance, C-terminal domain"/>
    <property type="match status" value="2"/>
</dbReference>
<dbReference type="InterPro" id="IPR036721">
    <property type="entry name" value="RCK_C_sf"/>
</dbReference>
<dbReference type="InterPro" id="IPR050144">
    <property type="entry name" value="AAE_transporter"/>
</dbReference>
<evidence type="ECO:0000256" key="4">
    <source>
        <dbReference type="ARBA" id="ARBA00022475"/>
    </source>
</evidence>
<keyword evidence="11" id="KW-1185">Reference proteome</keyword>
<dbReference type="OrthoDB" id="5166626at2"/>
<evidence type="ECO:0000256" key="2">
    <source>
        <dbReference type="ARBA" id="ARBA00009854"/>
    </source>
</evidence>
<dbReference type="Pfam" id="PF02080">
    <property type="entry name" value="TrkA_C"/>
    <property type="match status" value="2"/>
</dbReference>
<dbReference type="Pfam" id="PF06826">
    <property type="entry name" value="Asp-Al_Ex"/>
    <property type="match status" value="2"/>
</dbReference>
<name>A0A495VDC3_9GAMM</name>
<dbReference type="NCBIfam" id="TIGR01625">
    <property type="entry name" value="YidE_YbjL_dupl"/>
    <property type="match status" value="1"/>
</dbReference>
<dbReference type="GO" id="GO:0006813">
    <property type="term" value="P:potassium ion transport"/>
    <property type="evidence" value="ECO:0007669"/>
    <property type="project" value="InterPro"/>
</dbReference>
<accession>A0A495VDC3</accession>
<evidence type="ECO:0000256" key="8">
    <source>
        <dbReference type="SAM" id="Phobius"/>
    </source>
</evidence>
<feature type="transmembrane region" description="Helical" evidence="8">
    <location>
        <begin position="476"/>
        <end position="497"/>
    </location>
</feature>
<dbReference type="PANTHER" id="PTHR30445:SF9">
    <property type="match status" value="1"/>
</dbReference>
<feature type="transmembrane region" description="Helical" evidence="8">
    <location>
        <begin position="540"/>
        <end position="561"/>
    </location>
</feature>
<proteinExistence type="inferred from homology"/>
<reference evidence="10 11" key="1">
    <citation type="submission" date="2018-10" db="EMBL/GenBank/DDBJ databases">
        <title>Genomic Encyclopedia of Archaeal and Bacterial Type Strains, Phase II (KMG-II): from individual species to whole genera.</title>
        <authorList>
            <person name="Goeker M."/>
        </authorList>
    </citation>
    <scope>NUCLEOTIDE SEQUENCE [LARGE SCALE GENOMIC DNA]</scope>
    <source>
        <strain evidence="10 11">DSM 235</strain>
    </source>
</reference>
<evidence type="ECO:0000256" key="3">
    <source>
        <dbReference type="ARBA" id="ARBA00022448"/>
    </source>
</evidence>
<comment type="caution">
    <text evidence="10">The sequence shown here is derived from an EMBL/GenBank/DDBJ whole genome shotgun (WGS) entry which is preliminary data.</text>
</comment>
<dbReference type="InterPro" id="IPR006037">
    <property type="entry name" value="RCK_C"/>
</dbReference>
<keyword evidence="4" id="KW-1003">Cell membrane</keyword>
<dbReference type="NCBIfam" id="TIGR03802">
    <property type="entry name" value="Asp_Ala_antiprt"/>
    <property type="match status" value="1"/>
</dbReference>
<dbReference type="InterPro" id="IPR022457">
    <property type="entry name" value="Asp_Ala_antiprt"/>
</dbReference>
<evidence type="ECO:0000256" key="7">
    <source>
        <dbReference type="ARBA" id="ARBA00023136"/>
    </source>
</evidence>
<keyword evidence="6 8" id="KW-1133">Transmembrane helix</keyword>